<evidence type="ECO:0000313" key="1">
    <source>
        <dbReference type="EMBL" id="CAA7259046.1"/>
    </source>
</evidence>
<comment type="caution">
    <text evidence="1">The sequence shown here is derived from an EMBL/GenBank/DDBJ whole genome shotgun (WGS) entry which is preliminary data.</text>
</comment>
<keyword evidence="2" id="KW-1185">Reference proteome</keyword>
<organism evidence="1 2">
    <name type="scientific">Cyclocybe aegerita</name>
    <name type="common">Black poplar mushroom</name>
    <name type="synonym">Agrocybe aegerita</name>
    <dbReference type="NCBI Taxonomy" id="1973307"/>
    <lineage>
        <taxon>Eukaryota</taxon>
        <taxon>Fungi</taxon>
        <taxon>Dikarya</taxon>
        <taxon>Basidiomycota</taxon>
        <taxon>Agaricomycotina</taxon>
        <taxon>Agaricomycetes</taxon>
        <taxon>Agaricomycetidae</taxon>
        <taxon>Agaricales</taxon>
        <taxon>Agaricineae</taxon>
        <taxon>Bolbitiaceae</taxon>
        <taxon>Cyclocybe</taxon>
    </lineage>
</organism>
<reference evidence="1 2" key="1">
    <citation type="submission" date="2020-01" db="EMBL/GenBank/DDBJ databases">
        <authorList>
            <person name="Gupta K D."/>
        </authorList>
    </citation>
    <scope>NUCLEOTIDE SEQUENCE [LARGE SCALE GENOMIC DNA]</scope>
</reference>
<dbReference type="EMBL" id="CACVBS010000013">
    <property type="protein sequence ID" value="CAA7259046.1"/>
    <property type="molecule type" value="Genomic_DNA"/>
</dbReference>
<evidence type="ECO:0000313" key="2">
    <source>
        <dbReference type="Proteomes" id="UP000467700"/>
    </source>
</evidence>
<name>A0A8S0VW90_CYCAE</name>
<gene>
    <name evidence="1" type="ORF">AAE3_LOCUS1239</name>
</gene>
<dbReference type="AlphaFoldDB" id="A0A8S0VW90"/>
<sequence>MRLRNNHLSTGSNAQKTARSPWALWYHVQHCTPYFCIAVPRNTLFKPCELWVHLYLHSRFPSRRKAFFEGTSPIQLEISVPTGDLTSCKLWVNGGTKSGPHSTL</sequence>
<proteinExistence type="predicted"/>
<protein>
    <submittedName>
        <fullName evidence="1">Uncharacterized protein</fullName>
    </submittedName>
</protein>
<dbReference type="Proteomes" id="UP000467700">
    <property type="component" value="Unassembled WGS sequence"/>
</dbReference>
<accession>A0A8S0VW90</accession>